<feature type="compositionally biased region" description="Polar residues" evidence="1">
    <location>
        <begin position="965"/>
        <end position="979"/>
    </location>
</feature>
<feature type="region of interest" description="Disordered" evidence="1">
    <location>
        <begin position="965"/>
        <end position="1020"/>
    </location>
</feature>
<accession>A0ABP0QC72</accession>
<feature type="compositionally biased region" description="Low complexity" evidence="1">
    <location>
        <begin position="1008"/>
        <end position="1020"/>
    </location>
</feature>
<keyword evidence="2" id="KW-0472">Membrane</keyword>
<feature type="transmembrane region" description="Helical" evidence="2">
    <location>
        <begin position="1190"/>
        <end position="1212"/>
    </location>
</feature>
<dbReference type="Gene3D" id="1.10.287.110">
    <property type="entry name" value="DnaJ domain"/>
    <property type="match status" value="1"/>
</dbReference>
<dbReference type="PANTHER" id="PTHR24074">
    <property type="entry name" value="CO-CHAPERONE PROTEIN DJLA"/>
    <property type="match status" value="1"/>
</dbReference>
<feature type="transmembrane region" description="Helical" evidence="2">
    <location>
        <begin position="1413"/>
        <end position="1439"/>
    </location>
</feature>
<evidence type="ECO:0000259" key="3">
    <source>
        <dbReference type="PROSITE" id="PS50076"/>
    </source>
</evidence>
<evidence type="ECO:0000313" key="5">
    <source>
        <dbReference type="Proteomes" id="UP001642464"/>
    </source>
</evidence>
<keyword evidence="5" id="KW-1185">Reference proteome</keyword>
<evidence type="ECO:0000313" key="4">
    <source>
        <dbReference type="EMBL" id="CAK9085842.1"/>
    </source>
</evidence>
<evidence type="ECO:0000256" key="1">
    <source>
        <dbReference type="SAM" id="MobiDB-lite"/>
    </source>
</evidence>
<dbReference type="CDD" id="cd06257">
    <property type="entry name" value="DnaJ"/>
    <property type="match status" value="1"/>
</dbReference>
<gene>
    <name evidence="4" type="ORF">SCF082_LOCUS40650</name>
</gene>
<dbReference type="Pfam" id="PF00226">
    <property type="entry name" value="DnaJ"/>
    <property type="match status" value="1"/>
</dbReference>
<sequence>MDQSLYSVLRVNRLATDAQIRAAYRLRALQTHPDKGGNEEEFLKVVEAFEILSDLPKRKKYDAELQRTGSQDGRQENQAAQAAAAADVFGLPDLGQTEPNQQPCEGHSAEAEALRAKALWLELLEKSSNERQEQLRTLSCRTAEVLLHFAKSQLRGAPVVAANEPQGCGNALLAAGPEVPEAKRAKLEGARACFERGARAHVCLRRMKVCTGASEDVAEAINWHILLVRVKQIFDEHLSAGDAFCAAAREALRAARAEAQPLSDPRLRFVTEVAVGDEVLFTPVSWDLEVGLRHHEELSALLKQHASREQLVEAIGRMMAASKAAEAEQRALIEELERHIFTFRKLLRWRGGLRPPGVNASLSQVVGPSFWGDKGAPPSTVSALCYAELWHQKGGAGLEPLCRGPRRKRPDEAAKDLEALQAAQSKGGDAAARAESKRCTTHGPHLMTHMRRLSTASLAVAGLPCQDGQNVAKESSLSAPRVRRRDAEPFVAALPLPPVVESPGSSEKRRKLWFLLNRAKAQEVYQPDGSDAEERIFGSKQVSQSLELAAELGYEKQLQPDAWSTALKEIFHLAQQGELDNVALFSSAQSLYRLRNTEFSAACHRGSFRLFDLVVKEMLRRSERCSMKHLASVSNWLARSAEMVAAVPPLRRQVDDLVMKAAQELLVRQHAGAAVSGQEVGAICEAVKVLGLRNDLFLTYVRRLLRRDWEMIWTPKALLDAAWCLFHFEQTDPRAWRALAYRMENELMVLSPSGLTSTLDVFAHVRRPSDDSALHEGLCERLAEVALAKSASTLHPSDALRLLHSLAPLGQPSPALLRALAATLTTSTEQSLPSGAALLQQLAVARLHDVELCASLSTTWLGVDAADAAHGLETTARLVAACGRSGALGPLPRLLARASATSASMRGAFPSHAWPAPALAAALAGLAVARFQPPKELLEIATQLLGSDDGPLDVAVTFSLLMPRGTNQSQSSQSECGHNQTRKIGATGHFGGEADASEEEHRDVTLVPGRSARSSPSSGAALGLHSPRFAAFARGEVGVAGWTGHEDPTGTVAGSVGRKGGVGPLRTAVVTVETLRGRDRDRRRPVQYVLVVNGSGDGRERFWQELVGALMTYIGARLCHQAFVKSIEVWYSSPANRHSYFKAFKEQYIQTGKADFSAFMKTHPETISQTFGDEATSEGQMVKAMVQPSAVAMAVGGIMMRCGGNSMWGYLFHTLRGMMTPFGLLMVLQTPVVSGAGAGNKELQSRNNVGIFDGEVVDVPFLKAPGFIKTSVVDMKPFTRIFPDISACKSIKLEVKSDSDYKGYRFSIGNAHAPGGKFFAYGYKSNFNAGAPGQWTTVTLPLSGFTDYWDDATGEAIKTCQENKIYCPDVKTLQDMRTMGFWAEGVAGKVHLEIKSEIREGKKVSNIELIYQLNWVILHFVGFAAFLGPAVIIELPVAIYELLTHQGSGEGMHLEAARLGLAVMRIICAILLVVSAPFLGKESTKNPNSLGALKWRAEFTVGEFGACQMYFNALSVWIQPGAKYSFADLVLLGLLAAEAFRIFFAHPPRGLP</sequence>
<protein>
    <recommendedName>
        <fullName evidence="3">J domain-containing protein</fullName>
    </recommendedName>
</protein>
<dbReference type="PROSITE" id="PS50076">
    <property type="entry name" value="DNAJ_2"/>
    <property type="match status" value="1"/>
</dbReference>
<dbReference type="Proteomes" id="UP001642464">
    <property type="component" value="Unassembled WGS sequence"/>
</dbReference>
<dbReference type="SUPFAM" id="SSF46565">
    <property type="entry name" value="Chaperone J-domain"/>
    <property type="match status" value="1"/>
</dbReference>
<dbReference type="InterPro" id="IPR050817">
    <property type="entry name" value="DjlA_DnaK_co-chaperone"/>
</dbReference>
<dbReference type="SMART" id="SM00271">
    <property type="entry name" value="DnaJ"/>
    <property type="match status" value="1"/>
</dbReference>
<feature type="domain" description="J" evidence="3">
    <location>
        <begin position="4"/>
        <end position="65"/>
    </location>
</feature>
<dbReference type="InterPro" id="IPR013857">
    <property type="entry name" value="NADH-UbQ_OxRdtase-assoc_prot30"/>
</dbReference>
<keyword evidence="2" id="KW-1133">Transmembrane helix</keyword>
<name>A0ABP0QC72_9DINO</name>
<proteinExistence type="predicted"/>
<evidence type="ECO:0000256" key="2">
    <source>
        <dbReference type="SAM" id="Phobius"/>
    </source>
</evidence>
<keyword evidence="2" id="KW-0812">Transmembrane</keyword>
<comment type="caution">
    <text evidence="4">The sequence shown here is derived from an EMBL/GenBank/DDBJ whole genome shotgun (WGS) entry which is preliminary data.</text>
</comment>
<dbReference type="PRINTS" id="PR00625">
    <property type="entry name" value="JDOMAIN"/>
</dbReference>
<dbReference type="InterPro" id="IPR001623">
    <property type="entry name" value="DnaJ_domain"/>
</dbReference>
<dbReference type="EMBL" id="CAXAMM010039351">
    <property type="protein sequence ID" value="CAK9085842.1"/>
    <property type="molecule type" value="Genomic_DNA"/>
</dbReference>
<reference evidence="4 5" key="1">
    <citation type="submission" date="2024-02" db="EMBL/GenBank/DDBJ databases">
        <authorList>
            <person name="Chen Y."/>
            <person name="Shah S."/>
            <person name="Dougan E. K."/>
            <person name="Thang M."/>
            <person name="Chan C."/>
        </authorList>
    </citation>
    <scope>NUCLEOTIDE SEQUENCE [LARGE SCALE GENOMIC DNA]</scope>
</reference>
<feature type="transmembrane region" description="Helical" evidence="2">
    <location>
        <begin position="1459"/>
        <end position="1479"/>
    </location>
</feature>
<dbReference type="Pfam" id="PF08547">
    <property type="entry name" value="CIA30"/>
    <property type="match status" value="1"/>
</dbReference>
<dbReference type="InterPro" id="IPR036869">
    <property type="entry name" value="J_dom_sf"/>
</dbReference>
<organism evidence="4 5">
    <name type="scientific">Durusdinium trenchii</name>
    <dbReference type="NCBI Taxonomy" id="1381693"/>
    <lineage>
        <taxon>Eukaryota</taxon>
        <taxon>Sar</taxon>
        <taxon>Alveolata</taxon>
        <taxon>Dinophyceae</taxon>
        <taxon>Suessiales</taxon>
        <taxon>Symbiodiniaceae</taxon>
        <taxon>Durusdinium</taxon>
    </lineage>
</organism>